<evidence type="ECO:0000256" key="1">
    <source>
        <dbReference type="SAM" id="MobiDB-lite"/>
    </source>
</evidence>
<organism evidence="3 4">
    <name type="scientific">Sistotremastrum niveocremeum HHB9708</name>
    <dbReference type="NCBI Taxonomy" id="1314777"/>
    <lineage>
        <taxon>Eukaryota</taxon>
        <taxon>Fungi</taxon>
        <taxon>Dikarya</taxon>
        <taxon>Basidiomycota</taxon>
        <taxon>Agaricomycotina</taxon>
        <taxon>Agaricomycetes</taxon>
        <taxon>Sistotremastrales</taxon>
        <taxon>Sistotremastraceae</taxon>
        <taxon>Sertulicium</taxon>
        <taxon>Sertulicium niveocremeum</taxon>
    </lineage>
</organism>
<feature type="transmembrane region" description="Helical" evidence="2">
    <location>
        <begin position="89"/>
        <end position="115"/>
    </location>
</feature>
<dbReference type="EMBL" id="KV419408">
    <property type="protein sequence ID" value="KZS93206.1"/>
    <property type="molecule type" value="Genomic_DNA"/>
</dbReference>
<evidence type="ECO:0008006" key="5">
    <source>
        <dbReference type="Google" id="ProtNLM"/>
    </source>
</evidence>
<keyword evidence="2" id="KW-0812">Transmembrane</keyword>
<dbReference type="OrthoDB" id="2603at2759"/>
<accession>A0A164UGF9</accession>
<evidence type="ECO:0000313" key="4">
    <source>
        <dbReference type="Proteomes" id="UP000076722"/>
    </source>
</evidence>
<keyword evidence="2" id="KW-1133">Transmembrane helix</keyword>
<gene>
    <name evidence="3" type="ORF">SISNIDRAFT_550190</name>
</gene>
<name>A0A164UGF9_9AGAM</name>
<feature type="transmembrane region" description="Helical" evidence="2">
    <location>
        <begin position="327"/>
        <end position="344"/>
    </location>
</feature>
<feature type="transmembrane region" description="Helical" evidence="2">
    <location>
        <begin position="255"/>
        <end position="277"/>
    </location>
</feature>
<evidence type="ECO:0000256" key="2">
    <source>
        <dbReference type="SAM" id="Phobius"/>
    </source>
</evidence>
<keyword evidence="4" id="KW-1185">Reference proteome</keyword>
<reference evidence="3 4" key="1">
    <citation type="journal article" date="2016" name="Mol. Biol. Evol.">
        <title>Comparative Genomics of Early-Diverging Mushroom-Forming Fungi Provides Insights into the Origins of Lignocellulose Decay Capabilities.</title>
        <authorList>
            <person name="Nagy L.G."/>
            <person name="Riley R."/>
            <person name="Tritt A."/>
            <person name="Adam C."/>
            <person name="Daum C."/>
            <person name="Floudas D."/>
            <person name="Sun H."/>
            <person name="Yadav J.S."/>
            <person name="Pangilinan J."/>
            <person name="Larsson K.H."/>
            <person name="Matsuura K."/>
            <person name="Barry K."/>
            <person name="Labutti K."/>
            <person name="Kuo R."/>
            <person name="Ohm R.A."/>
            <person name="Bhattacharya S.S."/>
            <person name="Shirouzu T."/>
            <person name="Yoshinaga Y."/>
            <person name="Martin F.M."/>
            <person name="Grigoriev I.V."/>
            <person name="Hibbett D.S."/>
        </authorList>
    </citation>
    <scope>NUCLEOTIDE SEQUENCE [LARGE SCALE GENOMIC DNA]</scope>
    <source>
        <strain evidence="3 4">HHB9708</strain>
    </source>
</reference>
<dbReference type="Proteomes" id="UP000076722">
    <property type="component" value="Unassembled WGS sequence"/>
</dbReference>
<dbReference type="STRING" id="1314777.A0A164UGF9"/>
<feature type="region of interest" description="Disordered" evidence="1">
    <location>
        <begin position="43"/>
        <end position="69"/>
    </location>
</feature>
<feature type="transmembrane region" description="Helical" evidence="2">
    <location>
        <begin position="216"/>
        <end position="235"/>
    </location>
</feature>
<proteinExistence type="predicted"/>
<feature type="transmembrane region" description="Helical" evidence="2">
    <location>
        <begin position="297"/>
        <end position="315"/>
    </location>
</feature>
<feature type="transmembrane region" description="Helical" evidence="2">
    <location>
        <begin position="127"/>
        <end position="147"/>
    </location>
</feature>
<keyword evidence="2" id="KW-0472">Membrane</keyword>
<protein>
    <recommendedName>
        <fullName evidence="5">Integral membrane protein</fullName>
    </recommendedName>
</protein>
<evidence type="ECO:0000313" key="3">
    <source>
        <dbReference type="EMBL" id="KZS93206.1"/>
    </source>
</evidence>
<dbReference type="AlphaFoldDB" id="A0A164UGF9"/>
<sequence length="354" mass="40228">MSTFFHHELHPALSVVPGSQEAPLPGFKPTRIRLARTHTDLPEGNELWTSRDHRKNRHQQESPLSGNVRQTDSVWGKLGRMLIMEYWNVSWWVAVMFTVGSVVWVVNGFLVFLPFVNSHYTSNPDAIGWSGWVGATIFEVGSIFLIWEAWNRNDAAYFGQSVEKFARAKYHPDVTGKGFRFAVLDEVISIATKEGASPVDHTWIWFTLDTKYWREIGFVAGFTQLCAASIFWTSGLTGLPGIQEHLAPHWKLQAVFFWTPQVVGGSGFIISSALYMLETQKKWYIPEPFQLGWHIGFWNLIGGIGFTLCAAFGYSTQHWAEYQSSLSTFWGSWAFLIGSAIQWYEAVNPCMREG</sequence>